<name>A0AA97I2V8_9SPHN</name>
<evidence type="ECO:0000313" key="4">
    <source>
        <dbReference type="Proteomes" id="UP001302429"/>
    </source>
</evidence>
<dbReference type="Proteomes" id="UP001302429">
    <property type="component" value="Chromosome"/>
</dbReference>
<evidence type="ECO:0000313" key="3">
    <source>
        <dbReference type="EMBL" id="WOE76115.1"/>
    </source>
</evidence>
<evidence type="ECO:0000259" key="2">
    <source>
        <dbReference type="Pfam" id="PF06904"/>
    </source>
</evidence>
<organism evidence="3 4">
    <name type="scientific">Alterisphingorhabdus coralli</name>
    <dbReference type="NCBI Taxonomy" id="3071408"/>
    <lineage>
        <taxon>Bacteria</taxon>
        <taxon>Pseudomonadati</taxon>
        <taxon>Pseudomonadota</taxon>
        <taxon>Alphaproteobacteria</taxon>
        <taxon>Sphingomonadales</taxon>
        <taxon>Sphingomonadaceae</taxon>
        <taxon>Alterisphingorhabdus (ex Yan et al. 2024)</taxon>
    </lineage>
</organism>
<dbReference type="Pfam" id="PF06904">
    <property type="entry name" value="Extensin-like_C"/>
    <property type="match status" value="1"/>
</dbReference>
<dbReference type="EMBL" id="CP136594">
    <property type="protein sequence ID" value="WOE76115.1"/>
    <property type="molecule type" value="Genomic_DNA"/>
</dbReference>
<sequence>MALVLVGAALLSGCSAIPIVGGRSNDAPARPGSASASSAPASRIATNAPTRQCHSALKKADVKFTPLPDRYMDGGCTQLGAVRMASLNLSRFLRGGGELAVANLGPVTCPMAERFAGWAQYGAARAARQILGSDLVRIETMGSYSCRRIAGSLRLSQHAHANAIDVSAFVLADGRRISVKQGWKGSRKEREFLRTVHKSACKRFGTVLGPEFNAAHKDHFHLDMAQNNGYCR</sequence>
<proteinExistence type="predicted"/>
<reference evidence="3 4" key="1">
    <citation type="submission" date="2023-10" db="EMBL/GenBank/DDBJ databases">
        <title>Complete genome sequence of a Sphingomonadaceae bacterium.</title>
        <authorList>
            <person name="Yan C."/>
        </authorList>
    </citation>
    <scope>NUCLEOTIDE SEQUENCE [LARGE SCALE GENOMIC DNA]</scope>
    <source>
        <strain evidence="3 4">SCSIO 66989</strain>
    </source>
</reference>
<feature type="region of interest" description="Disordered" evidence="1">
    <location>
        <begin position="25"/>
        <end position="45"/>
    </location>
</feature>
<gene>
    <name evidence="3" type="ORF">RB602_05210</name>
</gene>
<keyword evidence="4" id="KW-1185">Reference proteome</keyword>
<feature type="domain" description="Extensin-like C-terminal" evidence="2">
    <location>
        <begin position="52"/>
        <end position="232"/>
    </location>
</feature>
<protein>
    <submittedName>
        <fullName evidence="3">Extensin family protein</fullName>
    </submittedName>
</protein>
<dbReference type="AlphaFoldDB" id="A0AA97I2V8"/>
<dbReference type="KEGG" id="acoa:RB602_05210"/>
<dbReference type="RefSeq" id="WP_317083582.1">
    <property type="nucleotide sequence ID" value="NZ_CP136594.1"/>
</dbReference>
<evidence type="ECO:0000256" key="1">
    <source>
        <dbReference type="SAM" id="MobiDB-lite"/>
    </source>
</evidence>
<dbReference type="InterPro" id="IPR009683">
    <property type="entry name" value="Extensin-like_C"/>
</dbReference>
<accession>A0AA97I2V8</accession>
<feature type="compositionally biased region" description="Low complexity" evidence="1">
    <location>
        <begin position="27"/>
        <end position="45"/>
    </location>
</feature>